<name>A0A7I9VNL5_9BACT</name>
<protein>
    <recommendedName>
        <fullName evidence="5">Putative pre-16S rRNA nuclease</fullName>
        <ecNumber evidence="5">3.1.-.-</ecNumber>
    </recommendedName>
</protein>
<dbReference type="GO" id="GO:0000967">
    <property type="term" value="P:rRNA 5'-end processing"/>
    <property type="evidence" value="ECO:0007669"/>
    <property type="project" value="UniProtKB-UniRule"/>
</dbReference>
<evidence type="ECO:0000313" key="8">
    <source>
        <dbReference type="Proteomes" id="UP000503640"/>
    </source>
</evidence>
<comment type="function">
    <text evidence="5">Could be a nuclease involved in processing of the 5'-end of pre-16S rRNA.</text>
</comment>
<evidence type="ECO:0000256" key="4">
    <source>
        <dbReference type="ARBA" id="ARBA00022801"/>
    </source>
</evidence>
<keyword evidence="4 5" id="KW-0378">Hydrolase</keyword>
<proteinExistence type="inferred from homology"/>
<keyword evidence="3 5" id="KW-0540">Nuclease</keyword>
<dbReference type="InterPro" id="IPR037027">
    <property type="entry name" value="YqgF/RNaseH-like_dom_sf"/>
</dbReference>
<evidence type="ECO:0000256" key="2">
    <source>
        <dbReference type="ARBA" id="ARBA00022517"/>
    </source>
</evidence>
<dbReference type="GO" id="GO:0005829">
    <property type="term" value="C:cytosol"/>
    <property type="evidence" value="ECO:0007669"/>
    <property type="project" value="TreeGrafter"/>
</dbReference>
<evidence type="ECO:0000256" key="5">
    <source>
        <dbReference type="HAMAP-Rule" id="MF_00651"/>
    </source>
</evidence>
<dbReference type="HAMAP" id="MF_00651">
    <property type="entry name" value="Nuclease_YqgF"/>
    <property type="match status" value="1"/>
</dbReference>
<dbReference type="Proteomes" id="UP000503640">
    <property type="component" value="Unassembled WGS sequence"/>
</dbReference>
<organism evidence="7 8">
    <name type="scientific">Anaeromyxobacter diazotrophicus</name>
    <dbReference type="NCBI Taxonomy" id="2590199"/>
    <lineage>
        <taxon>Bacteria</taxon>
        <taxon>Pseudomonadati</taxon>
        <taxon>Myxococcota</taxon>
        <taxon>Myxococcia</taxon>
        <taxon>Myxococcales</taxon>
        <taxon>Cystobacterineae</taxon>
        <taxon>Anaeromyxobacteraceae</taxon>
        <taxon>Anaeromyxobacter</taxon>
    </lineage>
</organism>
<gene>
    <name evidence="7" type="ORF">AMYX_27460</name>
</gene>
<dbReference type="EC" id="3.1.-.-" evidence="5"/>
<dbReference type="CDD" id="cd16964">
    <property type="entry name" value="YqgF"/>
    <property type="match status" value="1"/>
</dbReference>
<evidence type="ECO:0000259" key="6">
    <source>
        <dbReference type="SMART" id="SM00732"/>
    </source>
</evidence>
<dbReference type="SUPFAM" id="SSF53098">
    <property type="entry name" value="Ribonuclease H-like"/>
    <property type="match status" value="1"/>
</dbReference>
<feature type="domain" description="YqgF/RNase H-like" evidence="6">
    <location>
        <begin position="1"/>
        <end position="101"/>
    </location>
</feature>
<accession>A0A7I9VNL5</accession>
<evidence type="ECO:0000313" key="7">
    <source>
        <dbReference type="EMBL" id="GEJ58005.1"/>
    </source>
</evidence>
<dbReference type="InterPro" id="IPR012337">
    <property type="entry name" value="RNaseH-like_sf"/>
</dbReference>
<dbReference type="PANTHER" id="PTHR33317">
    <property type="entry name" value="POLYNUCLEOTIDYL TRANSFERASE, RIBONUCLEASE H-LIKE SUPERFAMILY PROTEIN"/>
    <property type="match status" value="1"/>
</dbReference>
<dbReference type="EMBL" id="BJTG01000006">
    <property type="protein sequence ID" value="GEJ58005.1"/>
    <property type="molecule type" value="Genomic_DNA"/>
</dbReference>
<dbReference type="NCBIfam" id="TIGR00250">
    <property type="entry name" value="RNAse_H_YqgF"/>
    <property type="match status" value="1"/>
</dbReference>
<comment type="similarity">
    <text evidence="5">Belongs to the YqgF HJR family.</text>
</comment>
<dbReference type="PANTHER" id="PTHR33317:SF4">
    <property type="entry name" value="POLYNUCLEOTIDYL TRANSFERASE, RIBONUCLEASE H-LIKE SUPERFAMILY PROTEIN"/>
    <property type="match status" value="1"/>
</dbReference>
<dbReference type="RefSeq" id="WP_176066132.1">
    <property type="nucleotide sequence ID" value="NZ_BJTG01000006.1"/>
</dbReference>
<reference evidence="8" key="1">
    <citation type="journal article" date="2020" name="Appl. Environ. Microbiol.">
        <title>Diazotrophic Anaeromyxobacter Isolates from Soils.</title>
        <authorList>
            <person name="Masuda Y."/>
            <person name="Yamanaka H."/>
            <person name="Xu Z.X."/>
            <person name="Shiratori Y."/>
            <person name="Aono T."/>
            <person name="Amachi S."/>
            <person name="Senoo K."/>
            <person name="Itoh H."/>
        </authorList>
    </citation>
    <scope>NUCLEOTIDE SEQUENCE [LARGE SCALE GENOMIC DNA]</scope>
    <source>
        <strain evidence="8">R267</strain>
    </source>
</reference>
<dbReference type="Gene3D" id="3.30.420.140">
    <property type="entry name" value="YqgF/RNase H-like domain"/>
    <property type="match status" value="1"/>
</dbReference>
<keyword evidence="2 5" id="KW-0690">Ribosome biogenesis</keyword>
<dbReference type="SMART" id="SM00732">
    <property type="entry name" value="YqgFc"/>
    <property type="match status" value="1"/>
</dbReference>
<keyword evidence="1 5" id="KW-0963">Cytoplasm</keyword>
<comment type="subcellular location">
    <subcellularLocation>
        <location evidence="5">Cytoplasm</location>
    </subcellularLocation>
</comment>
<dbReference type="GO" id="GO:0016788">
    <property type="term" value="F:hydrolase activity, acting on ester bonds"/>
    <property type="evidence" value="ECO:0007669"/>
    <property type="project" value="UniProtKB-UniRule"/>
</dbReference>
<evidence type="ECO:0000256" key="3">
    <source>
        <dbReference type="ARBA" id="ARBA00022722"/>
    </source>
</evidence>
<dbReference type="AlphaFoldDB" id="A0A7I9VNL5"/>
<keyword evidence="8" id="KW-1185">Reference proteome</keyword>
<sequence>MRYLGLDLGRARIGLALADDVLGTARPLETVARRGEAADLARLRRVVAEWEVTRAVVGLPLNMDGTEGGSARLARAFAAKLADELGLAVELFDERLSTFEASVRLRERGLSARAQRSVIDAEAAAVILQTWLDARTG</sequence>
<dbReference type="InterPro" id="IPR006641">
    <property type="entry name" value="YqgF/RNaseH-like_dom"/>
</dbReference>
<dbReference type="Pfam" id="PF03652">
    <property type="entry name" value="RuvX"/>
    <property type="match status" value="1"/>
</dbReference>
<dbReference type="InterPro" id="IPR005227">
    <property type="entry name" value="YqgF"/>
</dbReference>
<evidence type="ECO:0000256" key="1">
    <source>
        <dbReference type="ARBA" id="ARBA00022490"/>
    </source>
</evidence>
<dbReference type="GO" id="GO:0004518">
    <property type="term" value="F:nuclease activity"/>
    <property type="evidence" value="ECO:0007669"/>
    <property type="project" value="UniProtKB-KW"/>
</dbReference>
<comment type="caution">
    <text evidence="7">The sequence shown here is derived from an EMBL/GenBank/DDBJ whole genome shotgun (WGS) entry which is preliminary data.</text>
</comment>